<evidence type="ECO:0000313" key="7">
    <source>
        <dbReference type="EMBL" id="CAH0719457.1"/>
    </source>
</evidence>
<evidence type="ECO:0000256" key="5">
    <source>
        <dbReference type="ARBA" id="ARBA00023136"/>
    </source>
</evidence>
<dbReference type="AlphaFoldDB" id="A0A8J9VVG7"/>
<sequence>MLNVKSLIFTVSHDLLPHELDITSFNKFKVAYMNIKDTLNLINSIYGIQLTCMLISASALFIATFYVIASTGIEGYITWLDTMPKVFIILVTLIAIFILSQSAQTVQNSVESLRRSLGTLIINLAPDNENFKTIKYFLRLISNQPLIIRAVGYVNVDMSLVPKMVMLVISYTVIALQFNNVV</sequence>
<dbReference type="OrthoDB" id="6930543at2759"/>
<name>A0A8J9VVG7_9NEOP</name>
<dbReference type="InterPro" id="IPR013604">
    <property type="entry name" value="7TM_chemorcpt"/>
</dbReference>
<comment type="subcellular location">
    <subcellularLocation>
        <location evidence="1">Cell membrane</location>
        <topology evidence="1">Multi-pass membrane protein</topology>
    </subcellularLocation>
</comment>
<proteinExistence type="predicted"/>
<evidence type="ECO:0000256" key="4">
    <source>
        <dbReference type="ARBA" id="ARBA00022989"/>
    </source>
</evidence>
<protein>
    <recommendedName>
        <fullName evidence="9">Gustatory receptor</fullName>
    </recommendedName>
</protein>
<evidence type="ECO:0000256" key="6">
    <source>
        <dbReference type="SAM" id="Phobius"/>
    </source>
</evidence>
<evidence type="ECO:0000256" key="1">
    <source>
        <dbReference type="ARBA" id="ARBA00004651"/>
    </source>
</evidence>
<keyword evidence="4 6" id="KW-1133">Transmembrane helix</keyword>
<keyword evidence="5 6" id="KW-0472">Membrane</keyword>
<dbReference type="EMBL" id="OV170234">
    <property type="protein sequence ID" value="CAH0719457.1"/>
    <property type="molecule type" value="Genomic_DNA"/>
</dbReference>
<reference evidence="7" key="1">
    <citation type="submission" date="2021-12" db="EMBL/GenBank/DDBJ databases">
        <authorList>
            <person name="Martin H S."/>
        </authorList>
    </citation>
    <scope>NUCLEOTIDE SEQUENCE</scope>
</reference>
<dbReference type="Proteomes" id="UP000838878">
    <property type="component" value="Chromosome 14"/>
</dbReference>
<evidence type="ECO:0008006" key="9">
    <source>
        <dbReference type="Google" id="ProtNLM"/>
    </source>
</evidence>
<feature type="transmembrane region" description="Helical" evidence="6">
    <location>
        <begin position="86"/>
        <end position="106"/>
    </location>
</feature>
<dbReference type="Pfam" id="PF08395">
    <property type="entry name" value="7tm_7"/>
    <property type="match status" value="1"/>
</dbReference>
<keyword evidence="3 6" id="KW-0812">Transmembrane</keyword>
<dbReference type="GO" id="GO:0005886">
    <property type="term" value="C:plasma membrane"/>
    <property type="evidence" value="ECO:0007669"/>
    <property type="project" value="UniProtKB-SubCell"/>
</dbReference>
<feature type="transmembrane region" description="Helical" evidence="6">
    <location>
        <begin position="45"/>
        <end position="66"/>
    </location>
</feature>
<evidence type="ECO:0000256" key="2">
    <source>
        <dbReference type="ARBA" id="ARBA00022475"/>
    </source>
</evidence>
<keyword evidence="8" id="KW-1185">Reference proteome</keyword>
<organism evidence="7 8">
    <name type="scientific">Brenthis ino</name>
    <name type="common">lesser marbled fritillary</name>
    <dbReference type="NCBI Taxonomy" id="405034"/>
    <lineage>
        <taxon>Eukaryota</taxon>
        <taxon>Metazoa</taxon>
        <taxon>Ecdysozoa</taxon>
        <taxon>Arthropoda</taxon>
        <taxon>Hexapoda</taxon>
        <taxon>Insecta</taxon>
        <taxon>Pterygota</taxon>
        <taxon>Neoptera</taxon>
        <taxon>Endopterygota</taxon>
        <taxon>Lepidoptera</taxon>
        <taxon>Glossata</taxon>
        <taxon>Ditrysia</taxon>
        <taxon>Papilionoidea</taxon>
        <taxon>Nymphalidae</taxon>
        <taxon>Heliconiinae</taxon>
        <taxon>Argynnini</taxon>
        <taxon>Brenthis</taxon>
    </lineage>
</organism>
<keyword evidence="2" id="KW-1003">Cell membrane</keyword>
<accession>A0A8J9VVG7</accession>
<evidence type="ECO:0000256" key="3">
    <source>
        <dbReference type="ARBA" id="ARBA00022692"/>
    </source>
</evidence>
<feature type="non-terminal residue" evidence="7">
    <location>
        <position position="182"/>
    </location>
</feature>
<gene>
    <name evidence="7" type="ORF">BINO364_LOCUS5797</name>
</gene>
<dbReference type="GO" id="GO:0050909">
    <property type="term" value="P:sensory perception of taste"/>
    <property type="evidence" value="ECO:0007669"/>
    <property type="project" value="InterPro"/>
</dbReference>
<evidence type="ECO:0000313" key="8">
    <source>
        <dbReference type="Proteomes" id="UP000838878"/>
    </source>
</evidence>